<accession>A0A4R6ADJ5</accession>
<reference evidence="3 4" key="1">
    <citation type="submission" date="2019-03" db="EMBL/GenBank/DDBJ databases">
        <title>Primorskyibacter sp. SS33 isolated from sediments.</title>
        <authorList>
            <person name="Xunke S."/>
        </authorList>
    </citation>
    <scope>NUCLEOTIDE SEQUENCE [LARGE SCALE GENOMIC DNA]</scope>
    <source>
        <strain evidence="3 4">SS33</strain>
    </source>
</reference>
<evidence type="ECO:0000313" key="3">
    <source>
        <dbReference type="EMBL" id="TDL81920.1"/>
    </source>
</evidence>
<keyword evidence="1" id="KW-0472">Membrane</keyword>
<dbReference type="EMBL" id="SNAA01000003">
    <property type="protein sequence ID" value="TDL81920.1"/>
    <property type="molecule type" value="Genomic_DNA"/>
</dbReference>
<dbReference type="OrthoDB" id="9815212at2"/>
<evidence type="ECO:0008006" key="5">
    <source>
        <dbReference type="Google" id="ProtNLM"/>
    </source>
</evidence>
<feature type="chain" id="PRO_5020493412" description="Transmembrane protein" evidence="2">
    <location>
        <begin position="22"/>
        <end position="254"/>
    </location>
</feature>
<dbReference type="AlphaFoldDB" id="A0A4R6ADJ5"/>
<keyword evidence="1" id="KW-1133">Transmembrane helix</keyword>
<feature type="transmembrane region" description="Helical" evidence="1">
    <location>
        <begin position="228"/>
        <end position="252"/>
    </location>
</feature>
<sequence length="254" mass="27381">MIRAALVLVALALTFAPAARAEDIVSGLSKNRVSISANFDGTEILVFGAVKREAPIEPGRTGVIVTVEGPAQEVTVRRKDRRAVIWINNAALEVDHAPSFYAVNASGPIDDILSRVEDLRHGITTRSAIRQVGGTAQVDDPSAFVTALIRIREAQGLFQSNPRAVTVRENTLFDTSFTLPANLVEGVYTSRIFLTRDGQIVAEASSSIYVEKVGLERFLYNLAHENPALYGIMSLVIAVAAGWGASAAFRYLNA</sequence>
<proteinExistence type="predicted"/>
<keyword evidence="2" id="KW-0732">Signal</keyword>
<evidence type="ECO:0000313" key="4">
    <source>
        <dbReference type="Proteomes" id="UP000295701"/>
    </source>
</evidence>
<dbReference type="Pfam" id="PF09608">
    <property type="entry name" value="Alph_Pro_TM"/>
    <property type="match status" value="1"/>
</dbReference>
<name>A0A4R6ADJ5_9RHOB</name>
<dbReference type="InterPro" id="IPR019088">
    <property type="entry name" value="CHP02186-rel_TM"/>
</dbReference>
<keyword evidence="4" id="KW-1185">Reference proteome</keyword>
<keyword evidence="1" id="KW-0812">Transmembrane</keyword>
<evidence type="ECO:0000256" key="1">
    <source>
        <dbReference type="SAM" id="Phobius"/>
    </source>
</evidence>
<organism evidence="3 4">
    <name type="scientific">Palleronia sediminis</name>
    <dbReference type="NCBI Taxonomy" id="2547833"/>
    <lineage>
        <taxon>Bacteria</taxon>
        <taxon>Pseudomonadati</taxon>
        <taxon>Pseudomonadota</taxon>
        <taxon>Alphaproteobacteria</taxon>
        <taxon>Rhodobacterales</taxon>
        <taxon>Roseobacteraceae</taxon>
        <taxon>Palleronia</taxon>
    </lineage>
</organism>
<gene>
    <name evidence="3" type="ORF">E2L08_04510</name>
</gene>
<evidence type="ECO:0000256" key="2">
    <source>
        <dbReference type="SAM" id="SignalP"/>
    </source>
</evidence>
<comment type="caution">
    <text evidence="3">The sequence shown here is derived from an EMBL/GenBank/DDBJ whole genome shotgun (WGS) entry which is preliminary data.</text>
</comment>
<dbReference type="RefSeq" id="WP_133395869.1">
    <property type="nucleotide sequence ID" value="NZ_SNAA01000003.1"/>
</dbReference>
<protein>
    <recommendedName>
        <fullName evidence="5">Transmembrane protein</fullName>
    </recommendedName>
</protein>
<dbReference type="Proteomes" id="UP000295701">
    <property type="component" value="Unassembled WGS sequence"/>
</dbReference>
<feature type="signal peptide" evidence="2">
    <location>
        <begin position="1"/>
        <end position="21"/>
    </location>
</feature>